<dbReference type="GO" id="GO:0005516">
    <property type="term" value="F:calmodulin binding"/>
    <property type="evidence" value="ECO:0007669"/>
    <property type="project" value="UniProtKB-KW"/>
</dbReference>
<dbReference type="EMBL" id="JASAOG010000197">
    <property type="protein sequence ID" value="KAK0044469.1"/>
    <property type="molecule type" value="Genomic_DNA"/>
</dbReference>
<dbReference type="GO" id="GO:0005886">
    <property type="term" value="C:plasma membrane"/>
    <property type="evidence" value="ECO:0007669"/>
    <property type="project" value="UniProtKB-SubCell"/>
</dbReference>
<dbReference type="PANTHER" id="PTHR10749:SF8">
    <property type="entry name" value="PHOSPHORYLASE B KINASE REGULATORY SUBUNIT BETA"/>
    <property type="match status" value="1"/>
</dbReference>
<organism evidence="3 4">
    <name type="scientific">Biomphalaria pfeifferi</name>
    <name type="common">Bloodfluke planorb</name>
    <name type="synonym">Freshwater snail</name>
    <dbReference type="NCBI Taxonomy" id="112525"/>
    <lineage>
        <taxon>Eukaryota</taxon>
        <taxon>Metazoa</taxon>
        <taxon>Spiralia</taxon>
        <taxon>Lophotrochozoa</taxon>
        <taxon>Mollusca</taxon>
        <taxon>Gastropoda</taxon>
        <taxon>Heterobranchia</taxon>
        <taxon>Euthyneura</taxon>
        <taxon>Panpulmonata</taxon>
        <taxon>Hygrophila</taxon>
        <taxon>Lymnaeoidea</taxon>
        <taxon>Planorbidae</taxon>
        <taxon>Biomphalaria</taxon>
    </lineage>
</organism>
<evidence type="ECO:0000313" key="3">
    <source>
        <dbReference type="EMBL" id="KAK0046497.1"/>
    </source>
</evidence>
<evidence type="ECO:0000313" key="2">
    <source>
        <dbReference type="EMBL" id="KAK0044469.1"/>
    </source>
</evidence>
<protein>
    <recommendedName>
        <fullName evidence="1">Phosphorylase b kinase regulatory subunit</fullName>
    </recommendedName>
</protein>
<sequence>NTDASLLLSVSWPALVINEDEVRMKTIEKVIRKLKGNFGIKHFPKDRYKTAIEDENRKLK</sequence>
<feature type="non-terminal residue" evidence="3">
    <location>
        <position position="1"/>
    </location>
</feature>
<name>A0AAD8B1X1_BIOPF</name>
<reference evidence="3" key="2">
    <citation type="submission" date="2023-04" db="EMBL/GenBank/DDBJ databases">
        <authorList>
            <person name="Bu L."/>
            <person name="Lu L."/>
            <person name="Laidemitt M.R."/>
            <person name="Zhang S.M."/>
            <person name="Mutuku M."/>
            <person name="Mkoji G."/>
            <person name="Steinauer M."/>
            <person name="Loker E.S."/>
        </authorList>
    </citation>
    <scope>NUCLEOTIDE SEQUENCE</scope>
    <source>
        <strain evidence="3">KasaAsao</strain>
        <tissue evidence="3">Whole Snail</tissue>
    </source>
</reference>
<dbReference type="AlphaFoldDB" id="A0AAD8B1X1"/>
<dbReference type="EMBL" id="JASAOG010000164">
    <property type="protein sequence ID" value="KAK0046497.1"/>
    <property type="molecule type" value="Genomic_DNA"/>
</dbReference>
<accession>A0AAD8B1X1</accession>
<comment type="function">
    <text evidence="1">Phosphorylase b kinase catalyzes the phosphorylation of serine in certain substrates, including troponin I.</text>
</comment>
<keyword evidence="1" id="KW-0449">Lipoprotein</keyword>
<dbReference type="PANTHER" id="PTHR10749">
    <property type="entry name" value="PHOSPHORYLASE B KINASE REGULATORY SUBUNIT"/>
    <property type="match status" value="1"/>
</dbReference>
<keyword evidence="1" id="KW-0119">Carbohydrate metabolism</keyword>
<dbReference type="GO" id="GO:0005964">
    <property type="term" value="C:phosphorylase kinase complex"/>
    <property type="evidence" value="ECO:0007669"/>
    <property type="project" value="TreeGrafter"/>
</dbReference>
<keyword evidence="1" id="KW-0321">Glycogen metabolism</keyword>
<comment type="similarity">
    <text evidence="1">Belongs to the phosphorylase b kinase regulatory chain family.</text>
</comment>
<comment type="caution">
    <text evidence="3">The sequence shown here is derived from an EMBL/GenBank/DDBJ whole genome shotgun (WGS) entry which is preliminary data.</text>
</comment>
<gene>
    <name evidence="3" type="ORF">Bpfe_024015</name>
    <name evidence="2" type="ORF">Bpfe_026060</name>
</gene>
<dbReference type="Proteomes" id="UP001233172">
    <property type="component" value="Unassembled WGS sequence"/>
</dbReference>
<keyword evidence="1" id="KW-1003">Cell membrane</keyword>
<proteinExistence type="inferred from homology"/>
<comment type="pathway">
    <text evidence="1">Glycan biosynthesis; glycogen metabolism.</text>
</comment>
<keyword evidence="4" id="KW-1185">Reference proteome</keyword>
<keyword evidence="1" id="KW-0472">Membrane</keyword>
<evidence type="ECO:0000313" key="4">
    <source>
        <dbReference type="Proteomes" id="UP001233172"/>
    </source>
</evidence>
<evidence type="ECO:0000256" key="1">
    <source>
        <dbReference type="RuleBase" id="RU364123"/>
    </source>
</evidence>
<dbReference type="InterPro" id="IPR008734">
    <property type="entry name" value="PHK_A/B_su"/>
</dbReference>
<keyword evidence="1" id="KW-0112">Calmodulin-binding</keyword>
<dbReference type="GO" id="GO:0005977">
    <property type="term" value="P:glycogen metabolic process"/>
    <property type="evidence" value="ECO:0007669"/>
    <property type="project" value="UniProtKB-KW"/>
</dbReference>
<keyword evidence="1" id="KW-0636">Prenylation</keyword>
<reference evidence="3" key="1">
    <citation type="journal article" date="2023" name="PLoS Negl. Trop. Dis.">
        <title>A genome sequence for Biomphalaria pfeifferi, the major vector snail for the human-infecting parasite Schistosoma mansoni.</title>
        <authorList>
            <person name="Bu L."/>
            <person name="Lu L."/>
            <person name="Laidemitt M.R."/>
            <person name="Zhang S.M."/>
            <person name="Mutuku M."/>
            <person name="Mkoji G."/>
            <person name="Steinauer M."/>
            <person name="Loker E.S."/>
        </authorList>
    </citation>
    <scope>NUCLEOTIDE SEQUENCE</scope>
    <source>
        <strain evidence="3">KasaAsao</strain>
    </source>
</reference>
<comment type="subcellular location">
    <subcellularLocation>
        <location evidence="1">Cell membrane</location>
        <topology evidence="1">Lipid-anchor</topology>
        <orientation evidence="1">Cytoplasmic side</orientation>
    </subcellularLocation>
</comment>